<dbReference type="SUPFAM" id="SSF53474">
    <property type="entry name" value="alpha/beta-Hydrolases"/>
    <property type="match status" value="1"/>
</dbReference>
<reference evidence="2 3" key="1">
    <citation type="submission" date="2018-11" db="EMBL/GenBank/DDBJ databases">
        <title>Rufibacter latericius sp. nov., isolated from water in Baiyang Lake.</title>
        <authorList>
            <person name="Yang Y."/>
        </authorList>
    </citation>
    <scope>NUCLEOTIDE SEQUENCE [LARGE SCALE GENOMIC DNA]</scope>
    <source>
        <strain evidence="2 3">MCC P1</strain>
    </source>
</reference>
<keyword evidence="3" id="KW-1185">Reference proteome</keyword>
<dbReference type="EMBL" id="RJJE01000017">
    <property type="protein sequence ID" value="RNI27335.1"/>
    <property type="molecule type" value="Genomic_DNA"/>
</dbReference>
<dbReference type="Proteomes" id="UP000271010">
    <property type="component" value="Unassembled WGS sequence"/>
</dbReference>
<organism evidence="2 3">
    <name type="scientific">Rufibacter immobilis</name>
    <dbReference type="NCBI Taxonomy" id="1348778"/>
    <lineage>
        <taxon>Bacteria</taxon>
        <taxon>Pseudomonadati</taxon>
        <taxon>Bacteroidota</taxon>
        <taxon>Cytophagia</taxon>
        <taxon>Cytophagales</taxon>
        <taxon>Hymenobacteraceae</taxon>
        <taxon>Rufibacter</taxon>
    </lineage>
</organism>
<sequence>MNFPPLYLFSGLGADERMFQFLRLRHPAPVVVQWVSPEPGATLAHYARQLLPQLQAATEPPVLVGLSFGGMVAQEIAKLIPVRKVILLSSLANTEELPWHYRVGGFLRLQKWLPFGLAQYCPAPGEWLFGARTAQEKQVFRAILRETDIDFLRWSLRAILEWRHRAEVSEKLVIIHGDRDKILPVPHYPHVQLIKGGEHLMVMRRAAEVSSLINAHLT</sequence>
<protein>
    <submittedName>
        <fullName evidence="2">Alpha/beta hydrolase</fullName>
    </submittedName>
</protein>
<keyword evidence="2" id="KW-0378">Hydrolase</keyword>
<dbReference type="GO" id="GO:0016787">
    <property type="term" value="F:hydrolase activity"/>
    <property type="evidence" value="ECO:0007669"/>
    <property type="project" value="UniProtKB-KW"/>
</dbReference>
<name>A0A3M9MQ41_9BACT</name>
<dbReference type="Pfam" id="PF12697">
    <property type="entry name" value="Abhydrolase_6"/>
    <property type="match status" value="1"/>
</dbReference>
<evidence type="ECO:0000313" key="3">
    <source>
        <dbReference type="Proteomes" id="UP000271010"/>
    </source>
</evidence>
<dbReference type="InterPro" id="IPR000073">
    <property type="entry name" value="AB_hydrolase_1"/>
</dbReference>
<dbReference type="Gene3D" id="3.40.50.1820">
    <property type="entry name" value="alpha/beta hydrolase"/>
    <property type="match status" value="1"/>
</dbReference>
<gene>
    <name evidence="2" type="ORF">EFA69_14405</name>
</gene>
<dbReference type="InterPro" id="IPR029058">
    <property type="entry name" value="AB_hydrolase_fold"/>
</dbReference>
<accession>A0A3M9MQ41</accession>
<evidence type="ECO:0000259" key="1">
    <source>
        <dbReference type="Pfam" id="PF12697"/>
    </source>
</evidence>
<proteinExistence type="predicted"/>
<dbReference type="AlphaFoldDB" id="A0A3M9MQ41"/>
<feature type="domain" description="AB hydrolase-1" evidence="1">
    <location>
        <begin position="8"/>
        <end position="209"/>
    </location>
</feature>
<evidence type="ECO:0000313" key="2">
    <source>
        <dbReference type="EMBL" id="RNI27335.1"/>
    </source>
</evidence>
<comment type="caution">
    <text evidence="2">The sequence shown here is derived from an EMBL/GenBank/DDBJ whole genome shotgun (WGS) entry which is preliminary data.</text>
</comment>